<dbReference type="InterPro" id="IPR029070">
    <property type="entry name" value="Chitinase_insertion_sf"/>
</dbReference>
<keyword evidence="6 7" id="KW-0326">Glycosidase</keyword>
<evidence type="ECO:0000256" key="7">
    <source>
        <dbReference type="RuleBase" id="RU000489"/>
    </source>
</evidence>
<evidence type="ECO:0000256" key="4">
    <source>
        <dbReference type="ARBA" id="ARBA00022801"/>
    </source>
</evidence>
<dbReference type="PANTHER" id="PTHR11177:SF317">
    <property type="entry name" value="CHITINASE 12-RELATED"/>
    <property type="match status" value="1"/>
</dbReference>
<dbReference type="PANTHER" id="PTHR11177">
    <property type="entry name" value="CHITINASE"/>
    <property type="match status" value="1"/>
</dbReference>
<dbReference type="InterPro" id="IPR001579">
    <property type="entry name" value="Glyco_hydro_18_chit_AS"/>
</dbReference>
<keyword evidence="8" id="KW-0732">Signal</keyword>
<dbReference type="GO" id="GO:0005975">
    <property type="term" value="P:carbohydrate metabolic process"/>
    <property type="evidence" value="ECO:0007669"/>
    <property type="project" value="InterPro"/>
</dbReference>
<dbReference type="NCBIfam" id="NF033708">
    <property type="entry name" value="T9SS_Cterm_ChiA"/>
    <property type="match status" value="1"/>
</dbReference>
<dbReference type="Proteomes" id="UP000675047">
    <property type="component" value="Unassembled WGS sequence"/>
</dbReference>
<dbReference type="InterPro" id="IPR050314">
    <property type="entry name" value="Glycosyl_Hydrlase_18"/>
</dbReference>
<dbReference type="Pfam" id="PF00704">
    <property type="entry name" value="Glyco_hydro_18"/>
    <property type="match status" value="2"/>
</dbReference>
<evidence type="ECO:0000256" key="1">
    <source>
        <dbReference type="ARBA" id="ARBA00000822"/>
    </source>
</evidence>
<proteinExistence type="inferred from homology"/>
<accession>A0A941AV60</accession>
<evidence type="ECO:0000313" key="10">
    <source>
        <dbReference type="EMBL" id="MBP4136839.1"/>
    </source>
</evidence>
<feature type="signal peptide" evidence="8">
    <location>
        <begin position="1"/>
        <end position="19"/>
    </location>
</feature>
<comment type="similarity">
    <text evidence="2">Belongs to the glycosyl hydrolase 18 family. Chitinase class II subfamily.</text>
</comment>
<dbReference type="EC" id="3.2.1.14" evidence="3"/>
<gene>
    <name evidence="10" type="ORF">J3495_01960</name>
</gene>
<dbReference type="CDD" id="cd02871">
    <property type="entry name" value="GH18_chitinase_D-like"/>
    <property type="match status" value="1"/>
</dbReference>
<dbReference type="PROSITE" id="PS51910">
    <property type="entry name" value="GH18_2"/>
    <property type="match status" value="2"/>
</dbReference>
<dbReference type="InterPro" id="IPR001223">
    <property type="entry name" value="Glyco_hydro18_cat"/>
</dbReference>
<dbReference type="InterPro" id="IPR013784">
    <property type="entry name" value="Carb-bd-like_fold"/>
</dbReference>
<dbReference type="SUPFAM" id="SSF51445">
    <property type="entry name" value="(Trans)glycosidases"/>
    <property type="match status" value="2"/>
</dbReference>
<dbReference type="Gene3D" id="2.60.40.10">
    <property type="entry name" value="Immunoglobulins"/>
    <property type="match status" value="2"/>
</dbReference>
<evidence type="ECO:0000256" key="5">
    <source>
        <dbReference type="ARBA" id="ARBA00023024"/>
    </source>
</evidence>
<evidence type="ECO:0000313" key="11">
    <source>
        <dbReference type="Proteomes" id="UP000675047"/>
    </source>
</evidence>
<dbReference type="Gene3D" id="2.60.40.1120">
    <property type="entry name" value="Carboxypeptidase-like, regulatory domain"/>
    <property type="match status" value="2"/>
</dbReference>
<evidence type="ECO:0000259" key="9">
    <source>
        <dbReference type="PROSITE" id="PS51910"/>
    </source>
</evidence>
<dbReference type="Gene3D" id="3.20.20.80">
    <property type="entry name" value="Glycosidases"/>
    <property type="match status" value="2"/>
</dbReference>
<name>A0A941AV60_9FLAO</name>
<dbReference type="Gene3D" id="3.10.50.10">
    <property type="match status" value="1"/>
</dbReference>
<keyword evidence="4 7" id="KW-0378">Hydrolase</keyword>
<evidence type="ECO:0000256" key="6">
    <source>
        <dbReference type="ARBA" id="ARBA00023295"/>
    </source>
</evidence>
<dbReference type="InterPro" id="IPR008969">
    <property type="entry name" value="CarboxyPept-like_regulatory"/>
</dbReference>
<dbReference type="CDD" id="cd06548">
    <property type="entry name" value="GH18_chitinase"/>
    <property type="match status" value="1"/>
</dbReference>
<organism evidence="10 11">
    <name type="scientific">Flavobacterium geliluteum</name>
    <dbReference type="NCBI Taxonomy" id="2816120"/>
    <lineage>
        <taxon>Bacteria</taxon>
        <taxon>Pseudomonadati</taxon>
        <taxon>Bacteroidota</taxon>
        <taxon>Flavobacteriia</taxon>
        <taxon>Flavobacteriales</taxon>
        <taxon>Flavobacteriaceae</taxon>
        <taxon>Flavobacterium</taxon>
    </lineage>
</organism>
<dbReference type="InterPro" id="IPR017853">
    <property type="entry name" value="GH"/>
</dbReference>
<sequence length="1837" mass="194934">MKHYYRLLFLLLFPLLVLAQPAHGKKVVGYYAQWSIYARDFNIPKIDGSKLTHLNYSFYGTTFDPAQPQNTKLKCLDTYADFEHTEGGIPWDAPVKGNFYDLKKLKEKYPHLKVLISVGGWTKGQDLSPIAASPVARAALAADMANFITTYPFIDGFDIDWEYPLSGGTDGTEVINGSPIPPQKYSPDDNKNLVYLLKAMRLAMPNKLVTIAAGNNVRKVGAQYLGPNNRSQYGMTEDISTYCDYITYFGYDLGGNWYDKTCYNAPLYASGNPNDPLYGATQSESLDELTNQFLNVVGFPANKLIMGLPFYGKKFDNVANNGTNPNFPGLFVTAPRYAVPGCTNPQNPTGTWDGPAACEKSGSIEICDLVGNPVTNPHPYLDPNTMLVTPTAAAAGWVRYFDNTTKVPYLYNATLKQFISYEDKQSMDLKVQYIKSKNLAGGMIWELSQDTRGAIPNALLNQVDTSFGSILPGSVSIAGTVKNGTALVPDVTVELRDASNTVLSTVIATTGNFSFNNLASGQNYSLIASKATYTFTPVTLTNVTANQTAVVIQGTQPLYTVSGTVLDGTTPVSGVTVSATSGTTVVTAVSNASGVYTIGGLTAGLNFTVTAAKSGFSYTPASTVYTAIDANKTLNFTQGAAVVNYTVSGTILNNSTPVSGVTVTAASASGNFTAVTNASGVYSVSLPSGSNYTVTAALSGQTYTPASTVYSNLNANKTLNFSQDVVVIGGNKISGTVKNGTTPVPGAKVELVLPWTDNAHGWKSVFATTDAQGKYSFSNDILSGYNTVLSLKLNAWENGDVVYLPSNLTNFPIPATATIYDFNTNVVVTPTYFSVSGTVLNGTTPVSGATISAVSGATTLTAVSDATGNYIVANLVSGSDYIVTIAKTGLTFTPASTVYTAINSNKILSFTQTVVNPVYYTVSGNVLNGTTPVSGVTVSATSGTTTLTTVSDASGNYSVANLVSGSNYTVTAAKSGLTFTPASTVYNAISANKTLSFTQNIVTPVYYTVSGTTKNGTTAVAGVTVSATSGTTTLTAVSDASGNYILSNLIAGSDYIVTASKTGLSFSPSSTIYTAIASSKTLNFTQNVANGYLISGTVKNGTAPVAGIKVDLILPYTNDTHGWINLSTLSDSQGNYHFENAAINGYTTFLSLKINAWENQDVTYLPSYPQTNLPTAPQVFNFNTQSVVATTPVVTITAPTSSAIAINLGSAINFVASVGLSATDATTISSVVFSLDGQSLSATNSSGTYTASWTPAANQFSLSHTLTVTATASNGTIAAKTYSFTLNCSGANCPNSLPVITWNTPSNTTVNQSSFQVVPISVTAVDSDGSVSGVTITINGGTFNMAAGANNTYTYNFTPSAYQDYPVVIKATDNKSGVTTLNNTIKIAPINNNRFIPLPSKIILGYAHSWENASAPFLYFSQMVGSKFNVVDYSFVETVNRDGYTPVLTTNDTRYLTNGVFNKQLLKNDIKSLRDSGVPVIISIGGQNGHVVLENVAQKNIFVNGLKAIIDEYQFDGVDIDFEGGSMNFSAGGLRDISYTGISAYPRLKNVVDAFKELKAHYGPGFLLTAAPETQYVQGGYSTYNDTFGSFLPIIQNLRNELDLLAVQLYNTGGENGLDGQYYGSAKRANMVTALTDMLVKGYSIGTTGMRFDGLPPSKILIGLPACPSAAGSGFITPAEGISALHYLRTGTTFSGRTYTMQPGGPYPNLRGLMTWSVNWDASSCGNSSELSKAYAAYFALQSGNKIFSAAKIEPQSTSTVTYFNNDVLTVKNDAEEIAQVSVFNSIGQILVSYDNVQSNKEIYLQNRNFSTKQLFIVIVTDKSGNKHSFKVMNFLN</sequence>
<dbReference type="GO" id="GO:0008061">
    <property type="term" value="F:chitin binding"/>
    <property type="evidence" value="ECO:0007669"/>
    <property type="project" value="InterPro"/>
</dbReference>
<comment type="caution">
    <text evidence="10">The sequence shown here is derived from an EMBL/GenBank/DDBJ whole genome shotgun (WGS) entry which is preliminary data.</text>
</comment>
<comment type="catalytic activity">
    <reaction evidence="1">
        <text>Random endo-hydrolysis of N-acetyl-beta-D-glucosaminide (1-&gt;4)-beta-linkages in chitin and chitodextrins.</text>
        <dbReference type="EC" id="3.2.1.14"/>
    </reaction>
</comment>
<dbReference type="RefSeq" id="WP_210664880.1">
    <property type="nucleotide sequence ID" value="NZ_JAGFBV010000002.1"/>
</dbReference>
<feature type="chain" id="PRO_5037922843" description="chitinase" evidence="8">
    <location>
        <begin position="20"/>
        <end position="1837"/>
    </location>
</feature>
<dbReference type="SUPFAM" id="SSF49478">
    <property type="entry name" value="Cna protein B-type domain"/>
    <property type="match status" value="4"/>
</dbReference>
<keyword evidence="5" id="KW-0146">Chitin degradation</keyword>
<evidence type="ECO:0000256" key="8">
    <source>
        <dbReference type="SAM" id="SignalP"/>
    </source>
</evidence>
<dbReference type="GO" id="GO:0030246">
    <property type="term" value="F:carbohydrate binding"/>
    <property type="evidence" value="ECO:0007669"/>
    <property type="project" value="InterPro"/>
</dbReference>
<feature type="domain" description="GH18" evidence="9">
    <location>
        <begin position="1401"/>
        <end position="1742"/>
    </location>
</feature>
<dbReference type="GO" id="GO:0005576">
    <property type="term" value="C:extracellular region"/>
    <property type="evidence" value="ECO:0007669"/>
    <property type="project" value="TreeGrafter"/>
</dbReference>
<dbReference type="GO" id="GO:0006032">
    <property type="term" value="P:chitin catabolic process"/>
    <property type="evidence" value="ECO:0007669"/>
    <property type="project" value="UniProtKB-KW"/>
</dbReference>
<dbReference type="SUPFAM" id="SSF49464">
    <property type="entry name" value="Carboxypeptidase regulatory domain-like"/>
    <property type="match status" value="1"/>
</dbReference>
<dbReference type="SUPFAM" id="SSF54556">
    <property type="entry name" value="Chitinase insertion domain"/>
    <property type="match status" value="1"/>
</dbReference>
<feature type="domain" description="GH18" evidence="9">
    <location>
        <begin position="25"/>
        <end position="470"/>
    </location>
</feature>
<dbReference type="InterPro" id="IPR011583">
    <property type="entry name" value="Chitinase_II/V-like_cat"/>
</dbReference>
<keyword evidence="11" id="KW-1185">Reference proteome</keyword>
<dbReference type="EMBL" id="JAGFBV010000002">
    <property type="protein sequence ID" value="MBP4136839.1"/>
    <property type="molecule type" value="Genomic_DNA"/>
</dbReference>
<evidence type="ECO:0000256" key="2">
    <source>
        <dbReference type="ARBA" id="ARBA00009121"/>
    </source>
</evidence>
<dbReference type="Pfam" id="PF17957">
    <property type="entry name" value="Big_7"/>
    <property type="match status" value="2"/>
</dbReference>
<protein>
    <recommendedName>
        <fullName evidence="3">chitinase</fullName>
        <ecNumber evidence="3">3.2.1.14</ecNumber>
    </recommendedName>
</protein>
<keyword evidence="5" id="KW-0119">Carbohydrate metabolism</keyword>
<dbReference type="PROSITE" id="PS01095">
    <property type="entry name" value="GH18_1"/>
    <property type="match status" value="2"/>
</dbReference>
<reference evidence="10 11" key="1">
    <citation type="submission" date="2021-03" db="EMBL/GenBank/DDBJ databases">
        <title>Flavobacterium Flabelliformis Sp. Nov. And Flavobacterium Geliluteum Sp. Nov., Two Novel Multidrug Resistant Psychrophilic Species Isolated From Antarctica.</title>
        <authorList>
            <person name="Kralova S."/>
            <person name="Busse H.J."/>
            <person name="Bezdicek M."/>
            <person name="Nykrynova M."/>
            <person name="Kroupova E."/>
            <person name="Krsek D."/>
            <person name="Sedlacek I."/>
        </authorList>
    </citation>
    <scope>NUCLEOTIDE SEQUENCE [LARGE SCALE GENOMIC DNA]</scope>
    <source>
        <strain evidence="10 11">P7388</strain>
    </source>
</reference>
<dbReference type="SMART" id="SM00636">
    <property type="entry name" value="Glyco_18"/>
    <property type="match status" value="2"/>
</dbReference>
<dbReference type="GO" id="GO:0008843">
    <property type="term" value="F:endochitinase activity"/>
    <property type="evidence" value="ECO:0007669"/>
    <property type="project" value="UniProtKB-EC"/>
</dbReference>
<evidence type="ECO:0000256" key="3">
    <source>
        <dbReference type="ARBA" id="ARBA00012729"/>
    </source>
</evidence>
<dbReference type="InterPro" id="IPR013783">
    <property type="entry name" value="Ig-like_fold"/>
</dbReference>
<dbReference type="SUPFAM" id="SSF49452">
    <property type="entry name" value="Starch-binding domain-like"/>
    <property type="match status" value="1"/>
</dbReference>
<keyword evidence="5" id="KW-0624">Polysaccharide degradation</keyword>